<dbReference type="SUPFAM" id="SSF75304">
    <property type="entry name" value="Amidase signature (AS) enzymes"/>
    <property type="match status" value="1"/>
</dbReference>
<dbReference type="Gene3D" id="3.90.1300.10">
    <property type="entry name" value="Amidase signature (AS) domain"/>
    <property type="match status" value="1"/>
</dbReference>
<dbReference type="Proteomes" id="UP001196509">
    <property type="component" value="Unassembled WGS sequence"/>
</dbReference>
<dbReference type="AlphaFoldDB" id="A0AAE3D1N2"/>
<comment type="caution">
    <text evidence="3">The sequence shown here is derived from an EMBL/GenBank/DDBJ whole genome shotgun (WGS) entry which is preliminary data.</text>
</comment>
<dbReference type="RefSeq" id="WP_220229767.1">
    <property type="nucleotide sequence ID" value="NZ_JAICBX010000003.1"/>
</dbReference>
<evidence type="ECO:0000313" key="3">
    <source>
        <dbReference type="EMBL" id="MBW8639054.1"/>
    </source>
</evidence>
<keyword evidence="4" id="KW-1185">Reference proteome</keyword>
<accession>A0AAE3D1N2</accession>
<dbReference type="PANTHER" id="PTHR11895">
    <property type="entry name" value="TRANSAMIDASE"/>
    <property type="match status" value="1"/>
</dbReference>
<organism evidence="3 4">
    <name type="scientific">Flavimaribacter sediminis</name>
    <dbReference type="NCBI Taxonomy" id="2865987"/>
    <lineage>
        <taxon>Bacteria</taxon>
        <taxon>Pseudomonadati</taxon>
        <taxon>Pseudomonadota</taxon>
        <taxon>Alphaproteobacteria</taxon>
        <taxon>Hyphomicrobiales</taxon>
        <taxon>Rhizobiaceae</taxon>
        <taxon>Flavimaribacter</taxon>
    </lineage>
</organism>
<protein>
    <submittedName>
        <fullName evidence="3">Amidase</fullName>
    </submittedName>
</protein>
<dbReference type="InterPro" id="IPR000120">
    <property type="entry name" value="Amidase"/>
</dbReference>
<dbReference type="InterPro" id="IPR036928">
    <property type="entry name" value="AS_sf"/>
</dbReference>
<dbReference type="PANTHER" id="PTHR11895:SF7">
    <property type="entry name" value="GLUTAMYL-TRNA(GLN) AMIDOTRANSFERASE SUBUNIT A, MITOCHONDRIAL"/>
    <property type="match status" value="1"/>
</dbReference>
<dbReference type="InterPro" id="IPR023631">
    <property type="entry name" value="Amidase_dom"/>
</dbReference>
<evidence type="ECO:0000313" key="4">
    <source>
        <dbReference type="Proteomes" id="UP001196509"/>
    </source>
</evidence>
<feature type="domain" description="Amidase" evidence="2">
    <location>
        <begin position="29"/>
        <end position="444"/>
    </location>
</feature>
<proteinExistence type="inferred from homology"/>
<name>A0AAE3D1N2_9HYPH</name>
<gene>
    <name evidence="3" type="ORF">K1W69_17795</name>
</gene>
<dbReference type="GO" id="GO:0003824">
    <property type="term" value="F:catalytic activity"/>
    <property type="evidence" value="ECO:0007669"/>
    <property type="project" value="InterPro"/>
</dbReference>
<comment type="similarity">
    <text evidence="1">Belongs to the amidase family.</text>
</comment>
<evidence type="ECO:0000256" key="1">
    <source>
        <dbReference type="ARBA" id="ARBA00009199"/>
    </source>
</evidence>
<dbReference type="Pfam" id="PF01425">
    <property type="entry name" value="Amidase"/>
    <property type="match status" value="1"/>
</dbReference>
<evidence type="ECO:0000259" key="2">
    <source>
        <dbReference type="Pfam" id="PF01425"/>
    </source>
</evidence>
<dbReference type="EMBL" id="JAICBX010000003">
    <property type="protein sequence ID" value="MBW8639054.1"/>
    <property type="molecule type" value="Genomic_DNA"/>
</dbReference>
<sequence>MAMTFREYRDLGATALMEAYGKGDLSPVEVTSVAIEAMEAVNPKINAVFFRDDAGARNAALRSEERWRKKQPLGPLDGVPTLVKDGLFMSGVPMYRGTAALAANPILPPFDAPCVARLRESGVILLGKSTMCDLGMMAAGYSSMFGPTRNPWDLDKTSGGSSSGTSAALAAGVIPIGVGTDIVGSIRVPASFCGLAGLKPSYGRVPYYPNSCPAAVAGPMARSAADMALLMQVIAGPDTRDFASLPFDRSLQGAPQEATLRGLRFGFLKHVGFGLATNAEVAVLVEGAVAKLQEEGAVVEDIDPPFNQQEADAIEDFYRHRSYHELKTLPVDERAKAELIDAWARKAAGDSGNDHHAQFLLTQLARDKAMQMLADHDVLVLPTVPITAFDAELSTPEGHGQFAPFCNTLLFNLTEQPALSLNCGFTLEGMPVGLQLVLPRFADRFALDLAVTVERVLAVCRKWPNLA</sequence>
<reference evidence="3" key="1">
    <citation type="submission" date="2021-08" db="EMBL/GenBank/DDBJ databases">
        <title>Hoeflea bacterium WL0058 sp. nov., isolated from the sediment.</title>
        <authorList>
            <person name="Wang L."/>
            <person name="Zhang D."/>
        </authorList>
    </citation>
    <scope>NUCLEOTIDE SEQUENCE</scope>
    <source>
        <strain evidence="3">WL0058</strain>
    </source>
</reference>